<dbReference type="AlphaFoldDB" id="A0A1V4KDI9"/>
<dbReference type="GO" id="GO:0120025">
    <property type="term" value="C:plasma membrane bounded cell projection"/>
    <property type="evidence" value="ECO:0007669"/>
    <property type="project" value="UniProtKB-ARBA"/>
</dbReference>
<dbReference type="Pfam" id="PF00069">
    <property type="entry name" value="Pkinase"/>
    <property type="match status" value="1"/>
</dbReference>
<evidence type="ECO:0000256" key="19">
    <source>
        <dbReference type="ARBA" id="ARBA00022832"/>
    </source>
</evidence>
<keyword evidence="12" id="KW-0597">Phosphoprotein</keyword>
<sequence>MRRLGPWLKMAAADKQKHEHGRVKIGHYILGDTLGVGTFGKVKVGKHELTGHKVAVKILNRQKIRSLDVVGKIRREIQNLKLFRHPHIIKLYQVISTPTDIFMVMEYVSGGELFDYICKNGRLDEKESRRLFQQILSGVDYCHRHMVVHRDLKPENVLLDAHMNAKIADFGLSNMMSDGEFLRTSCGSPNYAAPEVISGRLYAGPEVDIWSSGVILYALLCGTLPFDDDHVPTLFKKICDGIFYTPQYLNPSVISLLKHMLQVDPMKRATIRDIREHEWFKQDLPKYLFPEDPSYSSTMIDDEALKEVCEKFECTEEEVLSCLYSRNHQDPLAVAYHLIIDNRRIMNEAKDFYLATSPPDSFLDDHHLSRPHPERVPFLVAEAPRPRHTLDELNPQKSKHQGVRRAKWHLGIRSQSRPNDIMAEVCRAIKQLDYEWKVVNPYYLRVRRKNPVTSAYSKMSLQLYQVDSRTYLLDFRSIDDEITEAKSGTATPQRSGSVSNYRSCQKDSDPDAQGKSADTSLTSSPEEERGQAVFQMASFGWKRKIGEKVSKATSQQFEAEAADDKDVADDDDGNWVHATKRRKETLLEDCVKKSKQLKDEGASLAENRRYREAIQKWDKALQLTPEDATLYEMKSQVLMSLHEMFPAVHAAETAVQRNPRSWDAWQTLGRAQLGLGEIALAIRSFQVSLHIFPMNPEVWKEDLSWARKLQEQQKATKTEEVQALAKGKALAQESIPDYDFESDEIVAVCAAIAEKEKALSAAKTVVIVSASGAVETVIEKENCPTTPDETLFIRAR</sequence>
<evidence type="ECO:0000256" key="29">
    <source>
        <dbReference type="ARBA" id="ARBA00023108"/>
    </source>
</evidence>
<evidence type="ECO:0000256" key="45">
    <source>
        <dbReference type="ARBA" id="ARBA00049758"/>
    </source>
</evidence>
<dbReference type="Gene3D" id="1.10.510.10">
    <property type="entry name" value="Transferase(Phosphotransferase) domain 1"/>
    <property type="match status" value="1"/>
</dbReference>
<dbReference type="PROSITE" id="PS00107">
    <property type="entry name" value="PROTEIN_KINASE_ATP"/>
    <property type="match status" value="1"/>
</dbReference>
<dbReference type="GO" id="GO:0016055">
    <property type="term" value="P:Wnt signaling pathway"/>
    <property type="evidence" value="ECO:0007669"/>
    <property type="project" value="UniProtKB-KW"/>
</dbReference>
<keyword evidence="15" id="KW-0479">Metal-binding</keyword>
<dbReference type="Gene3D" id="3.30.200.20">
    <property type="entry name" value="Phosphorylase Kinase, domain 1"/>
    <property type="match status" value="1"/>
</dbReference>
<evidence type="ECO:0000256" key="32">
    <source>
        <dbReference type="ARBA" id="ARBA00023166"/>
    </source>
</evidence>
<accession>A0A1V4KDI9</accession>
<evidence type="ECO:0000256" key="1">
    <source>
        <dbReference type="ARBA" id="ARBA00001946"/>
    </source>
</evidence>
<dbReference type="FunFam" id="3.30.310.80:FF:000003">
    <property type="entry name" value="Non-specific serine/threonine protein kinase"/>
    <property type="match status" value="1"/>
</dbReference>
<dbReference type="OrthoDB" id="193931at2759"/>
<dbReference type="GO" id="GO:0005737">
    <property type="term" value="C:cytoplasm"/>
    <property type="evidence" value="ECO:0007669"/>
    <property type="project" value="UniProtKB-SubCell"/>
</dbReference>
<evidence type="ECO:0000256" key="30">
    <source>
        <dbReference type="ARBA" id="ARBA00023160"/>
    </source>
</evidence>
<feature type="repeat" description="TPR" evidence="47">
    <location>
        <begin position="594"/>
        <end position="627"/>
    </location>
</feature>
<evidence type="ECO:0000256" key="15">
    <source>
        <dbReference type="ARBA" id="ARBA00022723"/>
    </source>
</evidence>
<comment type="catalytic activity">
    <reaction evidence="40">
        <text>L-threonyl-[protein] + ATP = O-phospho-L-threonyl-[protein] + ADP + H(+)</text>
        <dbReference type="Rhea" id="RHEA:46608"/>
        <dbReference type="Rhea" id="RHEA-COMP:11060"/>
        <dbReference type="Rhea" id="RHEA-COMP:11605"/>
        <dbReference type="ChEBI" id="CHEBI:15378"/>
        <dbReference type="ChEBI" id="CHEBI:30013"/>
        <dbReference type="ChEBI" id="CHEBI:30616"/>
        <dbReference type="ChEBI" id="CHEBI:61977"/>
        <dbReference type="ChEBI" id="CHEBI:456216"/>
        <dbReference type="EC" id="2.7.11.1"/>
    </reaction>
</comment>
<dbReference type="FunFam" id="1.10.510.10:FF:000079">
    <property type="entry name" value="Non-specific serine/threonine protein kinase"/>
    <property type="match status" value="1"/>
</dbReference>
<evidence type="ECO:0000256" key="47">
    <source>
        <dbReference type="PROSITE-ProRule" id="PRU00339"/>
    </source>
</evidence>
<feature type="compositionally biased region" description="Polar residues" evidence="49">
    <location>
        <begin position="486"/>
        <end position="503"/>
    </location>
</feature>
<keyword evidence="20 48" id="KW-0067">ATP-binding</keyword>
<keyword evidence="13" id="KW-0808">Transferase</keyword>
<evidence type="ECO:0000256" key="49">
    <source>
        <dbReference type="SAM" id="MobiDB-lite"/>
    </source>
</evidence>
<evidence type="ECO:0000256" key="18">
    <source>
        <dbReference type="ARBA" id="ARBA00022778"/>
    </source>
</evidence>
<evidence type="ECO:0000256" key="35">
    <source>
        <dbReference type="ARBA" id="ARBA00023242"/>
    </source>
</evidence>
<comment type="catalytic activity">
    <reaction evidence="42">
        <text>L-seryl-[acetyl-CoA carboxylase] + ATP = O-phospho-L-seryl-[acetyl-CoA carboxylase] + ADP + H(+)</text>
        <dbReference type="Rhea" id="RHEA:20333"/>
        <dbReference type="Rhea" id="RHEA-COMP:13722"/>
        <dbReference type="Rhea" id="RHEA-COMP:13723"/>
        <dbReference type="ChEBI" id="CHEBI:15378"/>
        <dbReference type="ChEBI" id="CHEBI:29999"/>
        <dbReference type="ChEBI" id="CHEBI:30616"/>
        <dbReference type="ChEBI" id="CHEBI:83421"/>
        <dbReference type="ChEBI" id="CHEBI:456216"/>
    </reaction>
</comment>
<dbReference type="SMART" id="SM00220">
    <property type="entry name" value="S_TKc"/>
    <property type="match status" value="1"/>
</dbReference>
<comment type="subunit">
    <text evidence="36">AMPK is a heterotrimer of an alpha catalytic subunit (PRKAA1 or PRKAA2), a beta (PRKAB1 or PRKAB2) and a gamma non-catalytic subunits (PRKAG1, PRKAG2 or PRKAG3). Interacts with FNIP1 and FNIP2.</text>
</comment>
<feature type="binding site" evidence="48">
    <location>
        <position position="57"/>
    </location>
    <ligand>
        <name>ATP</name>
        <dbReference type="ChEBI" id="CHEBI:30616"/>
    </ligand>
</feature>
<keyword evidence="11" id="KW-0153">Cholesterol metabolism</keyword>
<dbReference type="GO" id="GO:0046872">
    <property type="term" value="F:metal ion binding"/>
    <property type="evidence" value="ECO:0007669"/>
    <property type="project" value="UniProtKB-KW"/>
</dbReference>
<dbReference type="InterPro" id="IPR028375">
    <property type="entry name" value="KA1/Ssp2_C"/>
</dbReference>
<evidence type="ECO:0000256" key="46">
    <source>
        <dbReference type="ARBA" id="ARBA00049783"/>
    </source>
</evidence>
<evidence type="ECO:0000256" key="13">
    <source>
        <dbReference type="ARBA" id="ARBA00022679"/>
    </source>
</evidence>
<dbReference type="InterPro" id="IPR011009">
    <property type="entry name" value="Kinase-like_dom_sf"/>
</dbReference>
<evidence type="ECO:0000256" key="33">
    <source>
        <dbReference type="ARBA" id="ARBA00023180"/>
    </source>
</evidence>
<dbReference type="GO" id="GO:0047322">
    <property type="term" value="F:[hydroxymethylglutaryl-CoA reductase (NADPH)] kinase activity"/>
    <property type="evidence" value="ECO:0007669"/>
    <property type="project" value="UniProtKB-EC"/>
</dbReference>
<dbReference type="Gene3D" id="1.25.40.10">
    <property type="entry name" value="Tetratricopeptide repeat domain"/>
    <property type="match status" value="1"/>
</dbReference>
<dbReference type="SUPFAM" id="SSF56112">
    <property type="entry name" value="Protein kinase-like (PK-like)"/>
    <property type="match status" value="1"/>
</dbReference>
<keyword evidence="14" id="KW-0879">Wnt signaling pathway</keyword>
<keyword evidence="19" id="KW-0276">Fatty acid metabolism</keyword>
<evidence type="ECO:0000256" key="22">
    <source>
        <dbReference type="ARBA" id="ARBA00022843"/>
    </source>
</evidence>
<comment type="catalytic activity">
    <reaction evidence="41">
        <text>L-seryl-[tau protein] + ATP = O-phospho-L-seryl-[tau protein] + ADP + H(+)</text>
        <dbReference type="Rhea" id="RHEA:12801"/>
        <dbReference type="Rhea" id="RHEA-COMP:13701"/>
        <dbReference type="Rhea" id="RHEA-COMP:13702"/>
        <dbReference type="ChEBI" id="CHEBI:15378"/>
        <dbReference type="ChEBI" id="CHEBI:29999"/>
        <dbReference type="ChEBI" id="CHEBI:30616"/>
        <dbReference type="ChEBI" id="CHEBI:83421"/>
        <dbReference type="ChEBI" id="CHEBI:456216"/>
        <dbReference type="EC" id="2.7.11.26"/>
    </reaction>
</comment>
<evidence type="ECO:0000256" key="3">
    <source>
        <dbReference type="ARBA" id="ARBA00004496"/>
    </source>
</evidence>
<dbReference type="SMART" id="SM00028">
    <property type="entry name" value="TPR"/>
    <property type="match status" value="2"/>
</dbReference>
<dbReference type="PROSITE" id="PS00108">
    <property type="entry name" value="PROTEIN_KINASE_ST"/>
    <property type="match status" value="1"/>
</dbReference>
<dbReference type="InterPro" id="IPR008271">
    <property type="entry name" value="Ser/Thr_kinase_AS"/>
</dbReference>
<keyword evidence="26" id="KW-0756">Sterol biosynthesis</keyword>
<evidence type="ECO:0000256" key="21">
    <source>
        <dbReference type="ARBA" id="ARBA00022842"/>
    </source>
</evidence>
<keyword evidence="16 48" id="KW-0547">Nucleotide-binding</keyword>
<dbReference type="CDD" id="cd14079">
    <property type="entry name" value="STKc_AMPK_alpha"/>
    <property type="match status" value="1"/>
</dbReference>
<evidence type="ECO:0000256" key="34">
    <source>
        <dbReference type="ARBA" id="ARBA00023221"/>
    </source>
</evidence>
<evidence type="ECO:0000256" key="38">
    <source>
        <dbReference type="ARBA" id="ARBA00032865"/>
    </source>
</evidence>
<dbReference type="FunFam" id="3.30.200.20:FF:000136">
    <property type="entry name" value="Non-specific serine/threonine protein kinase"/>
    <property type="match status" value="1"/>
</dbReference>
<name>A0A1V4KDI9_PATFA</name>
<evidence type="ECO:0000256" key="42">
    <source>
        <dbReference type="ARBA" id="ARBA00048417"/>
    </source>
</evidence>
<evidence type="ECO:0000256" key="7">
    <source>
        <dbReference type="ARBA" id="ARBA00012513"/>
    </source>
</evidence>
<dbReference type="GO" id="GO:0006325">
    <property type="term" value="P:chromatin organization"/>
    <property type="evidence" value="ECO:0007669"/>
    <property type="project" value="UniProtKB-KW"/>
</dbReference>
<comment type="subcellular location">
    <subcellularLocation>
        <location evidence="3">Cytoplasm</location>
    </subcellularLocation>
    <subcellularLocation>
        <location evidence="2">Nucleus</location>
    </subcellularLocation>
</comment>
<keyword evidence="28" id="KW-0443">Lipid metabolism</keyword>
<evidence type="ECO:0000256" key="11">
    <source>
        <dbReference type="ARBA" id="ARBA00022548"/>
    </source>
</evidence>
<evidence type="ECO:0000256" key="2">
    <source>
        <dbReference type="ARBA" id="ARBA00004123"/>
    </source>
</evidence>
<keyword evidence="17 51" id="KW-0418">Kinase</keyword>
<evidence type="ECO:0000256" key="40">
    <source>
        <dbReference type="ARBA" id="ARBA00047899"/>
    </source>
</evidence>
<keyword evidence="24" id="KW-0752">Steroid biosynthesis</keyword>
<dbReference type="GO" id="GO:0035556">
    <property type="term" value="P:intracellular signal transduction"/>
    <property type="evidence" value="ECO:0007669"/>
    <property type="project" value="TreeGrafter"/>
</dbReference>
<evidence type="ECO:0000256" key="25">
    <source>
        <dbReference type="ARBA" id="ARBA00023006"/>
    </source>
</evidence>
<evidence type="ECO:0000256" key="31">
    <source>
        <dbReference type="ARBA" id="ARBA00023163"/>
    </source>
</evidence>
<dbReference type="PROSITE" id="PS50005">
    <property type="entry name" value="TPR"/>
    <property type="match status" value="2"/>
</dbReference>
<keyword evidence="22" id="KW-0832">Ubl conjugation</keyword>
<dbReference type="FunFam" id="1.10.8.10:FF:000014">
    <property type="entry name" value="Non-specific serine/threonine protein kinase"/>
    <property type="match status" value="1"/>
</dbReference>
<dbReference type="InterPro" id="IPR011990">
    <property type="entry name" value="TPR-like_helical_dom_sf"/>
</dbReference>
<proteinExistence type="inferred from homology"/>
<evidence type="ECO:0000313" key="51">
    <source>
        <dbReference type="EMBL" id="OPJ82512.1"/>
    </source>
</evidence>
<evidence type="ECO:0000256" key="20">
    <source>
        <dbReference type="ARBA" id="ARBA00022840"/>
    </source>
</evidence>
<dbReference type="Pfam" id="PF16579">
    <property type="entry name" value="AdenylateSensor"/>
    <property type="match status" value="1"/>
</dbReference>
<comment type="cofactor">
    <cofactor evidence="1">
        <name>Mg(2+)</name>
        <dbReference type="ChEBI" id="CHEBI:18420"/>
    </cofactor>
</comment>
<keyword evidence="34" id="KW-0753">Steroid metabolism</keyword>
<keyword evidence="32" id="KW-1207">Sterol metabolism</keyword>
<keyword evidence="33" id="KW-0325">Glycoprotein</keyword>
<evidence type="ECO:0000256" key="37">
    <source>
        <dbReference type="ARBA" id="ARBA00032270"/>
    </source>
</evidence>
<dbReference type="SUPFAM" id="SSF48452">
    <property type="entry name" value="TPR-like"/>
    <property type="match status" value="1"/>
</dbReference>
<dbReference type="Gene3D" id="3.30.310.80">
    <property type="entry name" value="Kinase associated domain 1, KA1"/>
    <property type="match status" value="1"/>
</dbReference>
<evidence type="ECO:0000256" key="9">
    <source>
        <dbReference type="ARBA" id="ARBA00022516"/>
    </source>
</evidence>
<evidence type="ECO:0000256" key="48">
    <source>
        <dbReference type="PROSITE-ProRule" id="PRU10141"/>
    </source>
</evidence>
<keyword evidence="30" id="KW-0275">Fatty acid biosynthesis</keyword>
<dbReference type="InterPro" id="IPR032270">
    <property type="entry name" value="AMPK_C"/>
</dbReference>
<evidence type="ECO:0000256" key="39">
    <source>
        <dbReference type="ARBA" id="ARBA00047775"/>
    </source>
</evidence>
<evidence type="ECO:0000256" key="12">
    <source>
        <dbReference type="ARBA" id="ARBA00022553"/>
    </source>
</evidence>
<dbReference type="EC" id="2.7.11.31" evidence="5"/>
<evidence type="ECO:0000256" key="10">
    <source>
        <dbReference type="ARBA" id="ARBA00022527"/>
    </source>
</evidence>
<evidence type="ECO:0000259" key="50">
    <source>
        <dbReference type="PROSITE" id="PS50011"/>
    </source>
</evidence>
<keyword evidence="23" id="KW-0156">Chromatin regulator</keyword>
<dbReference type="InterPro" id="IPR049020">
    <property type="entry name" value="PRKAA1/2_AID"/>
</dbReference>
<dbReference type="GO" id="GO:0006633">
    <property type="term" value="P:fatty acid biosynthetic process"/>
    <property type="evidence" value="ECO:0007669"/>
    <property type="project" value="UniProtKB-KW"/>
</dbReference>
<dbReference type="GO" id="GO:0006914">
    <property type="term" value="P:autophagy"/>
    <property type="evidence" value="ECO:0007669"/>
    <property type="project" value="UniProtKB-KW"/>
</dbReference>
<dbReference type="InterPro" id="IPR017441">
    <property type="entry name" value="Protein_kinase_ATP_BS"/>
</dbReference>
<dbReference type="EC" id="2.7.11.26" evidence="6"/>
<dbReference type="PANTHER" id="PTHR24346:SF87">
    <property type="entry name" value="ACETYL-COA CARBOXYLASE KINASE"/>
    <property type="match status" value="1"/>
</dbReference>
<dbReference type="GO" id="GO:0048511">
    <property type="term" value="P:rhythmic process"/>
    <property type="evidence" value="ECO:0007669"/>
    <property type="project" value="UniProtKB-KW"/>
</dbReference>
<reference evidence="51 52" key="1">
    <citation type="submission" date="2016-02" db="EMBL/GenBank/DDBJ databases">
        <title>Band-tailed pigeon sequencing and assembly.</title>
        <authorList>
            <person name="Soares A.E."/>
            <person name="Novak B.J."/>
            <person name="Rice E.S."/>
            <person name="O'Connell B."/>
            <person name="Chang D."/>
            <person name="Weber S."/>
            <person name="Shapiro B."/>
        </authorList>
    </citation>
    <scope>NUCLEOTIDE SEQUENCE [LARGE SCALE GENOMIC DNA]</scope>
    <source>
        <strain evidence="51">BTP2013</strain>
        <tissue evidence="51">Blood</tissue>
    </source>
</reference>
<dbReference type="Proteomes" id="UP000190648">
    <property type="component" value="Unassembled WGS sequence"/>
</dbReference>
<comment type="catalytic activity">
    <reaction evidence="39">
        <text>L-seryl-[3-hydroxy-3-methylglutaryl-coenzyme A reductase] + ATP = O-phospho-L-seryl-[3-hydroxy-3-methylglutaryl-coenzyme A reductase] + ADP + H(+)</text>
        <dbReference type="Rhea" id="RHEA:23172"/>
        <dbReference type="Rhea" id="RHEA-COMP:13692"/>
        <dbReference type="Rhea" id="RHEA-COMP:13693"/>
        <dbReference type="ChEBI" id="CHEBI:15378"/>
        <dbReference type="ChEBI" id="CHEBI:29999"/>
        <dbReference type="ChEBI" id="CHEBI:30616"/>
        <dbReference type="ChEBI" id="CHEBI:83421"/>
        <dbReference type="ChEBI" id="CHEBI:456216"/>
        <dbReference type="EC" id="2.7.11.31"/>
    </reaction>
</comment>
<evidence type="ECO:0000256" key="8">
    <source>
        <dbReference type="ARBA" id="ARBA00022490"/>
    </source>
</evidence>
<dbReference type="GO" id="GO:0006695">
    <property type="term" value="P:cholesterol biosynthetic process"/>
    <property type="evidence" value="ECO:0007669"/>
    <property type="project" value="UniProtKB-KW"/>
</dbReference>
<keyword evidence="29" id="KW-0090">Biological rhythms</keyword>
<protein>
    <recommendedName>
        <fullName evidence="45">5'-AMP-activated protein kinase catalytic subunit alpha-1</fullName>
        <ecNumber evidence="7">2.7.11.1</ecNumber>
        <ecNumber evidence="6">2.7.11.26</ecNumber>
        <ecNumber evidence="5">2.7.11.31</ecNumber>
    </recommendedName>
    <alternativeName>
        <fullName evidence="37">Acetyl-CoA carboxylase kinase</fullName>
    </alternativeName>
    <alternativeName>
        <fullName evidence="38">Hydroxymethylglutaryl-CoA reductase kinase</fullName>
    </alternativeName>
    <alternativeName>
        <fullName evidence="46">Tau-protein kinase PRKAA1</fullName>
    </alternativeName>
</protein>
<keyword evidence="31" id="KW-0804">Transcription</keyword>
<evidence type="ECO:0000256" key="27">
    <source>
        <dbReference type="ARBA" id="ARBA00023015"/>
    </source>
</evidence>
<comment type="catalytic activity">
    <reaction evidence="44">
        <text>L-threonyl-[tau protein] + ATP = O-phospho-L-threonyl-[tau protein] + ADP + H(+)</text>
        <dbReference type="Rhea" id="RHEA:53904"/>
        <dbReference type="Rhea" id="RHEA-COMP:13703"/>
        <dbReference type="Rhea" id="RHEA-COMP:13704"/>
        <dbReference type="ChEBI" id="CHEBI:15378"/>
        <dbReference type="ChEBI" id="CHEBI:30013"/>
        <dbReference type="ChEBI" id="CHEBI:30616"/>
        <dbReference type="ChEBI" id="CHEBI:61977"/>
        <dbReference type="ChEBI" id="CHEBI:456216"/>
        <dbReference type="EC" id="2.7.11.26"/>
    </reaction>
</comment>
<dbReference type="GO" id="GO:0106310">
    <property type="term" value="F:protein serine kinase activity"/>
    <property type="evidence" value="ECO:0007669"/>
    <property type="project" value="RHEA"/>
</dbReference>
<dbReference type="Gene3D" id="1.10.8.10">
    <property type="entry name" value="DNA helicase RuvA subunit, C-terminal domain"/>
    <property type="match status" value="1"/>
</dbReference>
<dbReference type="GO" id="GO:0050321">
    <property type="term" value="F:tau-protein kinase activity"/>
    <property type="evidence" value="ECO:0007669"/>
    <property type="project" value="UniProtKB-EC"/>
</dbReference>
<evidence type="ECO:0000256" key="36">
    <source>
        <dbReference type="ARBA" id="ARBA00025878"/>
    </source>
</evidence>
<organism evidence="51 52">
    <name type="scientific">Patagioenas fasciata monilis</name>
    <dbReference type="NCBI Taxonomy" id="372326"/>
    <lineage>
        <taxon>Eukaryota</taxon>
        <taxon>Metazoa</taxon>
        <taxon>Chordata</taxon>
        <taxon>Craniata</taxon>
        <taxon>Vertebrata</taxon>
        <taxon>Euteleostomi</taxon>
        <taxon>Archelosauria</taxon>
        <taxon>Archosauria</taxon>
        <taxon>Dinosauria</taxon>
        <taxon>Saurischia</taxon>
        <taxon>Theropoda</taxon>
        <taxon>Coelurosauria</taxon>
        <taxon>Aves</taxon>
        <taxon>Neognathae</taxon>
        <taxon>Neoaves</taxon>
        <taxon>Columbimorphae</taxon>
        <taxon>Columbiformes</taxon>
        <taxon>Columbidae</taxon>
        <taxon>Patagioenas</taxon>
    </lineage>
</organism>
<dbReference type="CDD" id="cd14403">
    <property type="entry name" value="UBA_AID_AAPK1"/>
    <property type="match status" value="1"/>
</dbReference>
<keyword evidence="47" id="KW-0802">TPR repeat</keyword>
<evidence type="ECO:0000256" key="28">
    <source>
        <dbReference type="ARBA" id="ARBA00023098"/>
    </source>
</evidence>
<dbReference type="GO" id="GO:0004679">
    <property type="term" value="F:AMP-activated protein kinase activity"/>
    <property type="evidence" value="ECO:0007669"/>
    <property type="project" value="UniProtKB-ARBA"/>
</dbReference>
<keyword evidence="10" id="KW-0723">Serine/threonine-protein kinase</keyword>
<keyword evidence="8" id="KW-0963">Cytoplasm</keyword>
<evidence type="ECO:0000256" key="41">
    <source>
        <dbReference type="ARBA" id="ARBA00048291"/>
    </source>
</evidence>
<dbReference type="Pfam" id="PF21147">
    <property type="entry name" value="AMPK_alpha_AID"/>
    <property type="match status" value="1"/>
</dbReference>
<evidence type="ECO:0000256" key="23">
    <source>
        <dbReference type="ARBA" id="ARBA00022853"/>
    </source>
</evidence>
<evidence type="ECO:0000256" key="17">
    <source>
        <dbReference type="ARBA" id="ARBA00022777"/>
    </source>
</evidence>
<keyword evidence="21" id="KW-0460">Magnesium</keyword>
<dbReference type="InterPro" id="IPR019734">
    <property type="entry name" value="TPR_rpt"/>
</dbReference>
<feature type="repeat" description="TPR" evidence="47">
    <location>
        <begin position="662"/>
        <end position="695"/>
    </location>
</feature>
<evidence type="ECO:0000256" key="4">
    <source>
        <dbReference type="ARBA" id="ARBA00006234"/>
    </source>
</evidence>
<keyword evidence="52" id="KW-1185">Reference proteome</keyword>
<evidence type="ECO:0000256" key="16">
    <source>
        <dbReference type="ARBA" id="ARBA00022741"/>
    </source>
</evidence>
<evidence type="ECO:0000256" key="26">
    <source>
        <dbReference type="ARBA" id="ARBA00023011"/>
    </source>
</evidence>
<evidence type="ECO:0000256" key="14">
    <source>
        <dbReference type="ARBA" id="ARBA00022687"/>
    </source>
</evidence>
<comment type="caution">
    <text evidence="51">The sequence shown here is derived from an EMBL/GenBank/DDBJ whole genome shotgun (WGS) entry which is preliminary data.</text>
</comment>
<evidence type="ECO:0000313" key="52">
    <source>
        <dbReference type="Proteomes" id="UP000190648"/>
    </source>
</evidence>
<comment type="catalytic activity">
    <reaction evidence="43">
        <text>L-seryl-[protein] + ATP = O-phospho-L-seryl-[protein] + ADP + H(+)</text>
        <dbReference type="Rhea" id="RHEA:17989"/>
        <dbReference type="Rhea" id="RHEA-COMP:9863"/>
        <dbReference type="Rhea" id="RHEA-COMP:11604"/>
        <dbReference type="ChEBI" id="CHEBI:15378"/>
        <dbReference type="ChEBI" id="CHEBI:29999"/>
        <dbReference type="ChEBI" id="CHEBI:30616"/>
        <dbReference type="ChEBI" id="CHEBI:83421"/>
        <dbReference type="ChEBI" id="CHEBI:456216"/>
        <dbReference type="EC" id="2.7.11.1"/>
    </reaction>
</comment>
<evidence type="ECO:0000256" key="24">
    <source>
        <dbReference type="ARBA" id="ARBA00022955"/>
    </source>
</evidence>
<evidence type="ECO:0000256" key="43">
    <source>
        <dbReference type="ARBA" id="ARBA00048679"/>
    </source>
</evidence>
<keyword evidence="9" id="KW-0444">Lipid biosynthesis</keyword>
<keyword evidence="27" id="KW-0805">Transcription regulation</keyword>
<dbReference type="PANTHER" id="PTHR24346">
    <property type="entry name" value="MAP/MICROTUBULE AFFINITY-REGULATING KINASE"/>
    <property type="match status" value="1"/>
</dbReference>
<feature type="region of interest" description="Disordered" evidence="49">
    <location>
        <begin position="485"/>
        <end position="529"/>
    </location>
</feature>
<dbReference type="GO" id="GO:0005634">
    <property type="term" value="C:nucleus"/>
    <property type="evidence" value="ECO:0007669"/>
    <property type="project" value="UniProtKB-SubCell"/>
</dbReference>
<dbReference type="InterPro" id="IPR000719">
    <property type="entry name" value="Prot_kinase_dom"/>
</dbReference>
<dbReference type="GO" id="GO:0005524">
    <property type="term" value="F:ATP binding"/>
    <property type="evidence" value="ECO:0007669"/>
    <property type="project" value="UniProtKB-UniRule"/>
</dbReference>
<dbReference type="EC" id="2.7.11.1" evidence="7"/>
<feature type="domain" description="Protein kinase" evidence="50">
    <location>
        <begin position="28"/>
        <end position="280"/>
    </location>
</feature>
<comment type="similarity">
    <text evidence="4">Belongs to the protein kinase superfamily. CAMK Ser/Thr protein kinase family. SNF1 subfamily.</text>
</comment>
<keyword evidence="25" id="KW-0072">Autophagy</keyword>
<dbReference type="PROSITE" id="PS50011">
    <property type="entry name" value="PROTEIN_KINASE_DOM"/>
    <property type="match status" value="1"/>
</dbReference>
<keyword evidence="35" id="KW-0539">Nucleus</keyword>
<evidence type="ECO:0000256" key="5">
    <source>
        <dbReference type="ARBA" id="ARBA00012403"/>
    </source>
</evidence>
<dbReference type="InterPro" id="IPR028797">
    <property type="entry name" value="PRKAA1_UBA"/>
</dbReference>
<dbReference type="EMBL" id="LSYS01003582">
    <property type="protein sequence ID" value="OPJ82512.1"/>
    <property type="molecule type" value="Genomic_DNA"/>
</dbReference>
<dbReference type="SUPFAM" id="SSF103243">
    <property type="entry name" value="KA1-like"/>
    <property type="match status" value="1"/>
</dbReference>
<gene>
    <name evidence="51" type="primary">PRKAA1</name>
    <name evidence="51" type="ORF">AV530_000335</name>
</gene>
<dbReference type="STRING" id="372326.A0A1V4KDI9"/>
<keyword evidence="18" id="KW-0152">Cholesterol biosynthesis</keyword>
<evidence type="ECO:0000256" key="6">
    <source>
        <dbReference type="ARBA" id="ARBA00012407"/>
    </source>
</evidence>
<dbReference type="GO" id="GO:0009896">
    <property type="term" value="P:positive regulation of catabolic process"/>
    <property type="evidence" value="ECO:0007669"/>
    <property type="project" value="UniProtKB-ARBA"/>
</dbReference>
<evidence type="ECO:0000256" key="44">
    <source>
        <dbReference type="ARBA" id="ARBA00048878"/>
    </source>
</evidence>